<dbReference type="GO" id="GO:0005829">
    <property type="term" value="C:cytosol"/>
    <property type="evidence" value="ECO:0007669"/>
    <property type="project" value="TreeGrafter"/>
</dbReference>
<sequence length="307" mass="33441">MRYRLLGRTGLRISELFLGAMRFTTVDESRRVLDRYADAGGNVIDTANAYRDSEAIVGEIIAGRRDRFVLATKYTMSRDGSDPNAAGNHRKNLVLSLESSLRLLRTDYIDLYWAHIWDPLTPIEETMRALDDAVRAGKILHVGISDAPAWVTARANTLAECRDWTPFAAVQVPYNLIQRDIEREILPMAEGMGLTVATWNALGHGSLTREPGPTADALRAVAAELGATPAQVAMAWIRTRSRAIHPILGARTDEQLADSLGVLDLALPEDAARRLEATAEFTPGFPADFVGATAAAVYGEAGARVDA</sequence>
<gene>
    <name evidence="3" type="ORF">SAMN05216174_10292</name>
</gene>
<dbReference type="InterPro" id="IPR050523">
    <property type="entry name" value="AKR_Detox_Biosynth"/>
</dbReference>
<dbReference type="InterPro" id="IPR020471">
    <property type="entry name" value="AKR"/>
</dbReference>
<dbReference type="PANTHER" id="PTHR43364">
    <property type="entry name" value="NADH-SPECIFIC METHYLGLYOXAL REDUCTASE-RELATED"/>
    <property type="match status" value="1"/>
</dbReference>
<dbReference type="Gene3D" id="3.20.20.100">
    <property type="entry name" value="NADP-dependent oxidoreductase domain"/>
    <property type="match status" value="1"/>
</dbReference>
<dbReference type="CDD" id="cd19080">
    <property type="entry name" value="AKR_AKR9A_9B"/>
    <property type="match status" value="1"/>
</dbReference>
<keyword evidence="4" id="KW-1185">Reference proteome</keyword>
<dbReference type="Pfam" id="PF00248">
    <property type="entry name" value="Aldo_ket_red"/>
    <property type="match status" value="1"/>
</dbReference>
<accession>A0A1G6LJD0</accession>
<dbReference type="RefSeq" id="WP_091448896.1">
    <property type="nucleotide sequence ID" value="NZ_FMZZ01000002.1"/>
</dbReference>
<dbReference type="SUPFAM" id="SSF51430">
    <property type="entry name" value="NAD(P)-linked oxidoreductase"/>
    <property type="match status" value="1"/>
</dbReference>
<dbReference type="InterPro" id="IPR023210">
    <property type="entry name" value="NADP_OxRdtase_dom"/>
</dbReference>
<organism evidence="3 4">
    <name type="scientific">Actinokineospora iranica</name>
    <dbReference type="NCBI Taxonomy" id="1271860"/>
    <lineage>
        <taxon>Bacteria</taxon>
        <taxon>Bacillati</taxon>
        <taxon>Actinomycetota</taxon>
        <taxon>Actinomycetes</taxon>
        <taxon>Pseudonocardiales</taxon>
        <taxon>Pseudonocardiaceae</taxon>
        <taxon>Actinokineospora</taxon>
    </lineage>
</organism>
<evidence type="ECO:0000313" key="4">
    <source>
        <dbReference type="Proteomes" id="UP000199501"/>
    </source>
</evidence>
<evidence type="ECO:0000313" key="3">
    <source>
        <dbReference type="EMBL" id="SDC43067.1"/>
    </source>
</evidence>
<reference evidence="4" key="1">
    <citation type="submission" date="2016-10" db="EMBL/GenBank/DDBJ databases">
        <authorList>
            <person name="Varghese N."/>
            <person name="Submissions S."/>
        </authorList>
    </citation>
    <scope>NUCLEOTIDE SEQUENCE [LARGE SCALE GENOMIC DNA]</scope>
    <source>
        <strain evidence="4">IBRC-M 10403</strain>
    </source>
</reference>
<dbReference type="STRING" id="1271860.SAMN05216174_10292"/>
<dbReference type="AlphaFoldDB" id="A0A1G6LJD0"/>
<dbReference type="PRINTS" id="PR00069">
    <property type="entry name" value="ALDKETRDTASE"/>
</dbReference>
<name>A0A1G6LJD0_9PSEU</name>
<proteinExistence type="predicted"/>
<keyword evidence="1" id="KW-0560">Oxidoreductase</keyword>
<evidence type="ECO:0000259" key="2">
    <source>
        <dbReference type="Pfam" id="PF00248"/>
    </source>
</evidence>
<dbReference type="PANTHER" id="PTHR43364:SF4">
    <property type="entry name" value="NAD(P)-LINKED OXIDOREDUCTASE SUPERFAMILY PROTEIN"/>
    <property type="match status" value="1"/>
</dbReference>
<protein>
    <submittedName>
        <fullName evidence="3">Predicted oxidoreductase</fullName>
    </submittedName>
</protein>
<evidence type="ECO:0000256" key="1">
    <source>
        <dbReference type="ARBA" id="ARBA00023002"/>
    </source>
</evidence>
<dbReference type="InterPro" id="IPR036812">
    <property type="entry name" value="NAD(P)_OxRdtase_dom_sf"/>
</dbReference>
<dbReference type="GO" id="GO:0016491">
    <property type="term" value="F:oxidoreductase activity"/>
    <property type="evidence" value="ECO:0007669"/>
    <property type="project" value="UniProtKB-KW"/>
</dbReference>
<dbReference type="Proteomes" id="UP000199501">
    <property type="component" value="Unassembled WGS sequence"/>
</dbReference>
<dbReference type="OrthoDB" id="9768793at2"/>
<dbReference type="EMBL" id="FMZZ01000002">
    <property type="protein sequence ID" value="SDC43067.1"/>
    <property type="molecule type" value="Genomic_DNA"/>
</dbReference>
<feature type="domain" description="NADP-dependent oxidoreductase" evidence="2">
    <location>
        <begin position="16"/>
        <end position="278"/>
    </location>
</feature>